<dbReference type="AlphaFoldDB" id="G3IS41"/>
<organism evidence="1 2">
    <name type="scientific">Methylobacter tundripaludum (strain ATCC BAA-1195 / DSM 17260 / SV96)</name>
    <dbReference type="NCBI Taxonomy" id="697282"/>
    <lineage>
        <taxon>Bacteria</taxon>
        <taxon>Pseudomonadati</taxon>
        <taxon>Pseudomonadota</taxon>
        <taxon>Gammaproteobacteria</taxon>
        <taxon>Methylococcales</taxon>
        <taxon>Methylococcaceae</taxon>
        <taxon>Methylobacter</taxon>
    </lineage>
</organism>
<dbReference type="EMBL" id="JH109152">
    <property type="protein sequence ID" value="EGW22252.1"/>
    <property type="molecule type" value="Genomic_DNA"/>
</dbReference>
<name>G3IS41_METTV</name>
<dbReference type="HOGENOM" id="CLU_3235964_0_0_6"/>
<evidence type="ECO:0000313" key="2">
    <source>
        <dbReference type="Proteomes" id="UP000004664"/>
    </source>
</evidence>
<evidence type="ECO:0000313" key="1">
    <source>
        <dbReference type="EMBL" id="EGW22252.1"/>
    </source>
</evidence>
<accession>G3IS41</accession>
<keyword evidence="2" id="KW-1185">Reference proteome</keyword>
<protein>
    <submittedName>
        <fullName evidence="1">Uncharacterized protein</fullName>
    </submittedName>
</protein>
<dbReference type="Proteomes" id="UP000004664">
    <property type="component" value="Unassembled WGS sequence"/>
</dbReference>
<proteinExistence type="predicted"/>
<reference evidence="1 2" key="1">
    <citation type="submission" date="2011-06" db="EMBL/GenBank/DDBJ databases">
        <title>Genomic sequence of Methylobacter tundripaludum SV96.</title>
        <authorList>
            <consortium name="US DOE Joint Genome Institute"/>
            <person name="Lucas S."/>
            <person name="Han J."/>
            <person name="Lapidus A."/>
            <person name="Cheng J.-F."/>
            <person name="Goodwin L."/>
            <person name="Pitluck S."/>
            <person name="Held B."/>
            <person name="Detter J.C."/>
            <person name="Han C."/>
            <person name="Tapia R."/>
            <person name="Land M."/>
            <person name="Hauser L."/>
            <person name="Kyrpides N."/>
            <person name="Ivanova N."/>
            <person name="Ovchinnikova G."/>
            <person name="Pagani I."/>
            <person name="Klotz M.G."/>
            <person name="Dispirito A.A."/>
            <person name="Murrell J.C."/>
            <person name="Dunfield P."/>
            <person name="Kalyuzhnaya M.G."/>
            <person name="Svenning M."/>
            <person name="Trotsenko Y.A."/>
            <person name="Stein L.Y."/>
            <person name="Woyke T."/>
        </authorList>
    </citation>
    <scope>NUCLEOTIDE SEQUENCE [LARGE SCALE GENOMIC DNA]</scope>
    <source>
        <strain evidence="2">ATCC BAA-1195 / DSM 17260 / SV96</strain>
    </source>
</reference>
<sequence length="43" mass="5005">MLVRVRITKTQHASTMNCVNDGMKYKHLTKPFFQPTVSLKRVV</sequence>
<dbReference type="STRING" id="697282.Mettu_1054"/>
<gene>
    <name evidence="1" type="ORF">Mettu_1054</name>
</gene>